<dbReference type="Gene3D" id="2.70.40.10">
    <property type="match status" value="1"/>
</dbReference>
<keyword evidence="1" id="KW-0175">Coiled coil</keyword>
<protein>
    <recommendedName>
        <fullName evidence="5">Deoxycytidine triphosphate deaminase</fullName>
    </recommendedName>
</protein>
<dbReference type="Proteomes" id="UP000309848">
    <property type="component" value="Unassembled WGS sequence"/>
</dbReference>
<reference evidence="3 4" key="1">
    <citation type="submission" date="2019-04" db="EMBL/GenBank/DDBJ databases">
        <title>Sphingomonas psychrotolerans sp. nov., isolated from soil in the Tianshan Mountains, Xinjiang, China.</title>
        <authorList>
            <person name="Luo Y."/>
            <person name="Sheng H."/>
        </authorList>
    </citation>
    <scope>NUCLEOTIDE SEQUENCE [LARGE SCALE GENOMIC DNA]</scope>
    <source>
        <strain evidence="3 4">KIS18-15</strain>
    </source>
</reference>
<sequence>MSPWVAENDEEEARNRAEHYLHRDPFPDIPSALLSTEHIIAYARETAMIWPAHGIDKDKDKGRDGALKSASYETKPGSVFMYFNDKGELVKKRLDKRDRDGKPAPPGTIRLPANSITFVSTKDRFFLPSYIALRFNLRIKHVHRGLLLGTGPLVDPGYHRQILIPLHNLTDQEYHISTDEGLIWVEFTKTSTLPEGKKYTFDPKPLAVPPVLPKNTQKGIEEHLFKASAGFPIRSSLPTALNEVKETAETADRRSKLLQGVGILALVSFVIGLISVFISILSLLSNTNAQMRALTEKVAKLEEKADRNEGNTEGTGAR</sequence>
<evidence type="ECO:0000256" key="2">
    <source>
        <dbReference type="SAM" id="Phobius"/>
    </source>
</evidence>
<evidence type="ECO:0000313" key="3">
    <source>
        <dbReference type="EMBL" id="TGX38302.1"/>
    </source>
</evidence>
<feature type="coiled-coil region" evidence="1">
    <location>
        <begin position="284"/>
        <end position="311"/>
    </location>
</feature>
<evidence type="ECO:0000313" key="4">
    <source>
        <dbReference type="Proteomes" id="UP000309848"/>
    </source>
</evidence>
<name>A0A4V6RAY1_9SPHN</name>
<accession>A0A4V6RAY1</accession>
<keyword evidence="2" id="KW-0472">Membrane</keyword>
<dbReference type="InterPro" id="IPR036157">
    <property type="entry name" value="dUTPase-like_sf"/>
</dbReference>
<evidence type="ECO:0000256" key="1">
    <source>
        <dbReference type="SAM" id="Coils"/>
    </source>
</evidence>
<evidence type="ECO:0008006" key="5">
    <source>
        <dbReference type="Google" id="ProtNLM"/>
    </source>
</evidence>
<comment type="caution">
    <text evidence="3">The sequence shown here is derived from an EMBL/GenBank/DDBJ whole genome shotgun (WGS) entry which is preliminary data.</text>
</comment>
<dbReference type="SUPFAM" id="SSF51283">
    <property type="entry name" value="dUTPase-like"/>
    <property type="match status" value="1"/>
</dbReference>
<organism evidence="3 4">
    <name type="scientific">Sphingomonas naasensis</name>
    <dbReference type="NCBI Taxonomy" id="1344951"/>
    <lineage>
        <taxon>Bacteria</taxon>
        <taxon>Pseudomonadati</taxon>
        <taxon>Pseudomonadota</taxon>
        <taxon>Alphaproteobacteria</taxon>
        <taxon>Sphingomonadales</taxon>
        <taxon>Sphingomonadaceae</taxon>
        <taxon>Sphingomonas</taxon>
    </lineage>
</organism>
<keyword evidence="2" id="KW-1133">Transmembrane helix</keyword>
<proteinExistence type="predicted"/>
<dbReference type="AlphaFoldDB" id="A0A4V6RAY1"/>
<dbReference type="OrthoDB" id="9780956at2"/>
<feature type="transmembrane region" description="Helical" evidence="2">
    <location>
        <begin position="261"/>
        <end position="284"/>
    </location>
</feature>
<dbReference type="EMBL" id="SRXU01000010">
    <property type="protein sequence ID" value="TGX38302.1"/>
    <property type="molecule type" value="Genomic_DNA"/>
</dbReference>
<dbReference type="RefSeq" id="WP_135987206.1">
    <property type="nucleotide sequence ID" value="NZ_JAASQM010000003.1"/>
</dbReference>
<keyword evidence="2" id="KW-0812">Transmembrane</keyword>
<keyword evidence="4" id="KW-1185">Reference proteome</keyword>
<gene>
    <name evidence="3" type="ORF">E5A74_19060</name>
</gene>